<evidence type="ECO:0000256" key="4">
    <source>
        <dbReference type="ARBA" id="ARBA00022475"/>
    </source>
</evidence>
<organism evidence="10 11">
    <name type="scientific">Candidatus Mediterraneibacter stercorigallinarum</name>
    <dbReference type="NCBI Taxonomy" id="2838686"/>
    <lineage>
        <taxon>Bacteria</taxon>
        <taxon>Bacillati</taxon>
        <taxon>Bacillota</taxon>
        <taxon>Clostridia</taxon>
        <taxon>Lachnospirales</taxon>
        <taxon>Lachnospiraceae</taxon>
        <taxon>Mediterraneibacter</taxon>
    </lineage>
</organism>
<dbReference type="NCBIfam" id="TIGR00974">
    <property type="entry name" value="3a0107s02c"/>
    <property type="match status" value="1"/>
</dbReference>
<dbReference type="EMBL" id="DXCD01000168">
    <property type="protein sequence ID" value="HIZ13532.1"/>
    <property type="molecule type" value="Genomic_DNA"/>
</dbReference>
<comment type="subcellular location">
    <subcellularLocation>
        <location evidence="1 8">Cell membrane</location>
        <topology evidence="1 8">Multi-pass membrane protein</topology>
    </subcellularLocation>
</comment>
<evidence type="ECO:0000256" key="8">
    <source>
        <dbReference type="RuleBase" id="RU363043"/>
    </source>
</evidence>
<comment type="caution">
    <text evidence="10">The sequence shown here is derived from an EMBL/GenBank/DDBJ whole genome shotgun (WGS) entry which is preliminary data.</text>
</comment>
<dbReference type="PANTHER" id="PTHR43470:SF3">
    <property type="entry name" value="PHOSPHATE TRANSPORT SYSTEM PERMEASE PROTEIN PSTA-RELATED"/>
    <property type="match status" value="1"/>
</dbReference>
<dbReference type="SUPFAM" id="SSF161098">
    <property type="entry name" value="MetI-like"/>
    <property type="match status" value="1"/>
</dbReference>
<dbReference type="GO" id="GO:0035435">
    <property type="term" value="P:phosphate ion transmembrane transport"/>
    <property type="evidence" value="ECO:0007669"/>
    <property type="project" value="InterPro"/>
</dbReference>
<reference evidence="10" key="1">
    <citation type="journal article" date="2021" name="PeerJ">
        <title>Extensive microbial diversity within the chicken gut microbiome revealed by metagenomics and culture.</title>
        <authorList>
            <person name="Gilroy R."/>
            <person name="Ravi A."/>
            <person name="Getino M."/>
            <person name="Pursley I."/>
            <person name="Horton D.L."/>
            <person name="Alikhan N.F."/>
            <person name="Baker D."/>
            <person name="Gharbi K."/>
            <person name="Hall N."/>
            <person name="Watson M."/>
            <person name="Adriaenssens E.M."/>
            <person name="Foster-Nyarko E."/>
            <person name="Jarju S."/>
            <person name="Secka A."/>
            <person name="Antonio M."/>
            <person name="Oren A."/>
            <person name="Chaudhuri R.R."/>
            <person name="La Ragione R."/>
            <person name="Hildebrand F."/>
            <person name="Pallen M.J."/>
        </authorList>
    </citation>
    <scope>NUCLEOTIDE SEQUENCE</scope>
    <source>
        <strain evidence="10">ChiGjej1B1-13045</strain>
    </source>
</reference>
<dbReference type="PROSITE" id="PS50928">
    <property type="entry name" value="ABC_TM1"/>
    <property type="match status" value="1"/>
</dbReference>
<dbReference type="Gene3D" id="1.10.3720.10">
    <property type="entry name" value="MetI-like"/>
    <property type="match status" value="1"/>
</dbReference>
<evidence type="ECO:0000256" key="6">
    <source>
        <dbReference type="ARBA" id="ARBA00022989"/>
    </source>
</evidence>
<keyword evidence="3" id="KW-0813">Transport</keyword>
<name>A0A9D2IKG8_9FIRM</name>
<dbReference type="InterPro" id="IPR000515">
    <property type="entry name" value="MetI-like"/>
</dbReference>
<keyword evidence="5 8" id="KW-0812">Transmembrane</keyword>
<protein>
    <recommendedName>
        <fullName evidence="8">Phosphate transport system permease protein PstA</fullName>
    </recommendedName>
</protein>
<feature type="transmembrane region" description="Helical" evidence="8">
    <location>
        <begin position="102"/>
        <end position="126"/>
    </location>
</feature>
<feature type="transmembrane region" description="Helical" evidence="8">
    <location>
        <begin position="132"/>
        <end position="151"/>
    </location>
</feature>
<dbReference type="Pfam" id="PF00528">
    <property type="entry name" value="BPD_transp_1"/>
    <property type="match status" value="1"/>
</dbReference>
<gene>
    <name evidence="10" type="primary">pstA</name>
    <name evidence="10" type="ORF">H9817_06365</name>
</gene>
<sequence length="278" mass="30106">MTMTKGRKIESIILKILVYAAAVITFVVLLFLLAYILINGLPHIKPELFALEYTTENASLMPALINTVIMTLLSLIIAVPFGIFSAIFLVEYAKKGNRFIGLIRLTTETLSGIPSIVYGLFGMLFFVTALGWGYSILAGAFTMSIMILPLIMRTTEEALKSVPDTYREGSFGLGAGKLRTIFRIVLPSAIPGIMAGVILAIGRIMGETAALMYTSGTVPDMAKTPMDAGRTLALHMYNLSSEGLYMDQAYATAVILLILVVGMNTLSAFVARKLTKGK</sequence>
<evidence type="ECO:0000256" key="1">
    <source>
        <dbReference type="ARBA" id="ARBA00004651"/>
    </source>
</evidence>
<dbReference type="InterPro" id="IPR005672">
    <property type="entry name" value="Phosphate_PstA"/>
</dbReference>
<accession>A0A9D2IKG8</accession>
<evidence type="ECO:0000313" key="11">
    <source>
        <dbReference type="Proteomes" id="UP000824017"/>
    </source>
</evidence>
<reference evidence="10" key="2">
    <citation type="submission" date="2021-04" db="EMBL/GenBank/DDBJ databases">
        <authorList>
            <person name="Gilroy R."/>
        </authorList>
    </citation>
    <scope>NUCLEOTIDE SEQUENCE</scope>
    <source>
        <strain evidence="10">ChiGjej1B1-13045</strain>
    </source>
</reference>
<keyword evidence="7 8" id="KW-0472">Membrane</keyword>
<evidence type="ECO:0000256" key="5">
    <source>
        <dbReference type="ARBA" id="ARBA00022692"/>
    </source>
</evidence>
<feature type="transmembrane region" description="Helical" evidence="8">
    <location>
        <begin position="12"/>
        <end position="38"/>
    </location>
</feature>
<feature type="transmembrane region" description="Helical" evidence="8">
    <location>
        <begin position="249"/>
        <end position="271"/>
    </location>
</feature>
<dbReference type="PANTHER" id="PTHR43470">
    <property type="entry name" value="PHOSPHATE TRANSPORT SYSTEM PERMEASE PROTEIN PSTA-RELATED"/>
    <property type="match status" value="1"/>
</dbReference>
<dbReference type="InterPro" id="IPR035906">
    <property type="entry name" value="MetI-like_sf"/>
</dbReference>
<dbReference type="Proteomes" id="UP000824017">
    <property type="component" value="Unassembled WGS sequence"/>
</dbReference>
<evidence type="ECO:0000313" key="10">
    <source>
        <dbReference type="EMBL" id="HIZ13532.1"/>
    </source>
</evidence>
<evidence type="ECO:0000256" key="2">
    <source>
        <dbReference type="ARBA" id="ARBA00007069"/>
    </source>
</evidence>
<feature type="transmembrane region" description="Helical" evidence="8">
    <location>
        <begin position="184"/>
        <end position="205"/>
    </location>
</feature>
<evidence type="ECO:0000259" key="9">
    <source>
        <dbReference type="PROSITE" id="PS50928"/>
    </source>
</evidence>
<keyword evidence="6 8" id="KW-1133">Transmembrane helix</keyword>
<feature type="domain" description="ABC transmembrane type-1" evidence="9">
    <location>
        <begin position="64"/>
        <end position="267"/>
    </location>
</feature>
<feature type="transmembrane region" description="Helical" evidence="8">
    <location>
        <begin position="63"/>
        <end position="90"/>
    </location>
</feature>
<dbReference type="GO" id="GO:0005315">
    <property type="term" value="F:phosphate transmembrane transporter activity"/>
    <property type="evidence" value="ECO:0007669"/>
    <property type="project" value="InterPro"/>
</dbReference>
<dbReference type="AlphaFoldDB" id="A0A9D2IKG8"/>
<comment type="similarity">
    <text evidence="2 8">Belongs to the binding-protein-dependent transport system permease family. CysTW subfamily.</text>
</comment>
<evidence type="ECO:0000256" key="7">
    <source>
        <dbReference type="ARBA" id="ARBA00023136"/>
    </source>
</evidence>
<proteinExistence type="inferred from homology"/>
<dbReference type="GO" id="GO:0005886">
    <property type="term" value="C:plasma membrane"/>
    <property type="evidence" value="ECO:0007669"/>
    <property type="project" value="UniProtKB-SubCell"/>
</dbReference>
<keyword evidence="4 8" id="KW-1003">Cell membrane</keyword>
<dbReference type="CDD" id="cd06261">
    <property type="entry name" value="TM_PBP2"/>
    <property type="match status" value="1"/>
</dbReference>
<evidence type="ECO:0000256" key="3">
    <source>
        <dbReference type="ARBA" id="ARBA00022448"/>
    </source>
</evidence>